<dbReference type="Pfam" id="PF14659">
    <property type="entry name" value="Phage_int_SAM_3"/>
    <property type="match status" value="1"/>
</dbReference>
<dbReference type="Gene3D" id="1.10.443.10">
    <property type="entry name" value="Intergrase catalytic core"/>
    <property type="match status" value="1"/>
</dbReference>
<dbReference type="InterPro" id="IPR028259">
    <property type="entry name" value="AP2-like_int_N"/>
</dbReference>
<dbReference type="CDD" id="cd01189">
    <property type="entry name" value="INT_ICEBs1_C_like"/>
    <property type="match status" value="1"/>
</dbReference>
<dbReference type="SUPFAM" id="SSF56349">
    <property type="entry name" value="DNA breaking-rejoining enzymes"/>
    <property type="match status" value="1"/>
</dbReference>
<dbReference type="InterPro" id="IPR002104">
    <property type="entry name" value="Integrase_catalytic"/>
</dbReference>
<feature type="domain" description="Core-binding (CB)" evidence="7">
    <location>
        <begin position="56"/>
        <end position="139"/>
    </location>
</feature>
<dbReference type="InterPro" id="IPR013762">
    <property type="entry name" value="Integrase-like_cat_sf"/>
</dbReference>
<accession>A0A9W5TXZ2</accession>
<comment type="similarity">
    <text evidence="1">Belongs to the 'phage' integrase family.</text>
</comment>
<evidence type="ECO:0000313" key="9">
    <source>
        <dbReference type="Proteomes" id="UP000621492"/>
    </source>
</evidence>
<keyword evidence="4" id="KW-0233">DNA recombination</keyword>
<dbReference type="PROSITE" id="PS51898">
    <property type="entry name" value="TYR_RECOMBINASE"/>
    <property type="match status" value="1"/>
</dbReference>
<feature type="domain" description="Tyr recombinase" evidence="6">
    <location>
        <begin position="162"/>
        <end position="356"/>
    </location>
</feature>
<organism evidence="8 9">
    <name type="scientific">Lentibacillus populi</name>
    <dbReference type="NCBI Taxonomy" id="1827502"/>
    <lineage>
        <taxon>Bacteria</taxon>
        <taxon>Bacillati</taxon>
        <taxon>Bacillota</taxon>
        <taxon>Bacilli</taxon>
        <taxon>Bacillales</taxon>
        <taxon>Bacillaceae</taxon>
        <taxon>Lentibacillus</taxon>
    </lineage>
</organism>
<proteinExistence type="inferred from homology"/>
<dbReference type="InterPro" id="IPR044068">
    <property type="entry name" value="CB"/>
</dbReference>
<comment type="caution">
    <text evidence="8">The sequence shown here is derived from an EMBL/GenBank/DDBJ whole genome shotgun (WGS) entry which is preliminary data.</text>
</comment>
<keyword evidence="2" id="KW-0229">DNA integration</keyword>
<keyword evidence="3 5" id="KW-0238">DNA-binding</keyword>
<dbReference type="InterPro" id="IPR050808">
    <property type="entry name" value="Phage_Integrase"/>
</dbReference>
<reference evidence="8" key="1">
    <citation type="journal article" date="2014" name="Int. J. Syst. Evol. Microbiol.">
        <title>Complete genome sequence of Corynebacterium casei LMG S-19264T (=DSM 44701T), isolated from a smear-ripened cheese.</title>
        <authorList>
            <consortium name="US DOE Joint Genome Institute (JGI-PGF)"/>
            <person name="Walter F."/>
            <person name="Albersmeier A."/>
            <person name="Kalinowski J."/>
            <person name="Ruckert C."/>
        </authorList>
    </citation>
    <scope>NUCLEOTIDE SEQUENCE</scope>
    <source>
        <strain evidence="8">CGMCC 1.15454</strain>
    </source>
</reference>
<dbReference type="Pfam" id="PF14657">
    <property type="entry name" value="Arm-DNA-bind_4"/>
    <property type="match status" value="1"/>
</dbReference>
<dbReference type="Proteomes" id="UP000621492">
    <property type="component" value="Unassembled WGS sequence"/>
</dbReference>
<dbReference type="RefSeq" id="WP_188725119.1">
    <property type="nucleotide sequence ID" value="NZ_BMJD01000014.1"/>
</dbReference>
<evidence type="ECO:0000259" key="7">
    <source>
        <dbReference type="PROSITE" id="PS51900"/>
    </source>
</evidence>
<dbReference type="PANTHER" id="PTHR30629">
    <property type="entry name" value="PROPHAGE INTEGRASE"/>
    <property type="match status" value="1"/>
</dbReference>
<dbReference type="InterPro" id="IPR004107">
    <property type="entry name" value="Integrase_SAM-like_N"/>
</dbReference>
<sequence>MASFQKRGKTWQYTISRMVNGQSRPIRKSGFRTKKEAQVAAADVESDLRKGVVPHLQLEPFDEYFASWVKTFKTDITDNTLVRYRNSLQAIKEEFEGVPIQNINKRTYQAFLNEYGETHAKETTRKLNIHIRACVRNAIDEGIIRVDFTRGAVITGKEGKKKIDKYLGYDDGKKLLKTIIERLDKSMTYYLLLLALTSGMRFGEIVGLTRKDFDFVNNTISINKTWGYSANMQQGWGSTKNGEERVIKMDVETMKLFKKLFMTKPDNIKKLVFYSPQSMYHVISNGTSNKVLRGLLKDLKLKRVSLHSMRHTHASILLYEGVSFYYVSKRLGHKDLETTLNTYSHVIKEMEERDENKSTGVFEKMYV</sequence>
<evidence type="ECO:0000256" key="4">
    <source>
        <dbReference type="ARBA" id="ARBA00023172"/>
    </source>
</evidence>
<dbReference type="PROSITE" id="PS51900">
    <property type="entry name" value="CB"/>
    <property type="match status" value="1"/>
</dbReference>
<dbReference type="Pfam" id="PF00589">
    <property type="entry name" value="Phage_integrase"/>
    <property type="match status" value="1"/>
</dbReference>
<dbReference type="PANTHER" id="PTHR30629:SF2">
    <property type="entry name" value="PROPHAGE INTEGRASE INTS-RELATED"/>
    <property type="match status" value="1"/>
</dbReference>
<evidence type="ECO:0000256" key="5">
    <source>
        <dbReference type="PROSITE-ProRule" id="PRU01248"/>
    </source>
</evidence>
<evidence type="ECO:0000259" key="6">
    <source>
        <dbReference type="PROSITE" id="PS51898"/>
    </source>
</evidence>
<dbReference type="InterPro" id="IPR010998">
    <property type="entry name" value="Integrase_recombinase_N"/>
</dbReference>
<dbReference type="Gene3D" id="1.10.150.130">
    <property type="match status" value="1"/>
</dbReference>
<dbReference type="GO" id="GO:0003677">
    <property type="term" value="F:DNA binding"/>
    <property type="evidence" value="ECO:0007669"/>
    <property type="project" value="UniProtKB-UniRule"/>
</dbReference>
<dbReference type="GO" id="GO:0015074">
    <property type="term" value="P:DNA integration"/>
    <property type="evidence" value="ECO:0007669"/>
    <property type="project" value="UniProtKB-KW"/>
</dbReference>
<keyword evidence="9" id="KW-1185">Reference proteome</keyword>
<evidence type="ECO:0000256" key="2">
    <source>
        <dbReference type="ARBA" id="ARBA00022908"/>
    </source>
</evidence>
<dbReference type="EMBL" id="BMJD01000014">
    <property type="protein sequence ID" value="GGB43348.1"/>
    <property type="molecule type" value="Genomic_DNA"/>
</dbReference>
<dbReference type="AlphaFoldDB" id="A0A9W5TXZ2"/>
<reference evidence="8" key="2">
    <citation type="submission" date="2020-09" db="EMBL/GenBank/DDBJ databases">
        <authorList>
            <person name="Sun Q."/>
            <person name="Zhou Y."/>
        </authorList>
    </citation>
    <scope>NUCLEOTIDE SEQUENCE</scope>
    <source>
        <strain evidence="8">CGMCC 1.15454</strain>
    </source>
</reference>
<name>A0A9W5TXZ2_9BACI</name>
<evidence type="ECO:0000256" key="3">
    <source>
        <dbReference type="ARBA" id="ARBA00023125"/>
    </source>
</evidence>
<dbReference type="InterPro" id="IPR011010">
    <property type="entry name" value="DNA_brk_join_enz"/>
</dbReference>
<protein>
    <submittedName>
        <fullName evidence="8">Integrase</fullName>
    </submittedName>
</protein>
<dbReference type="GO" id="GO:0006310">
    <property type="term" value="P:DNA recombination"/>
    <property type="evidence" value="ECO:0007669"/>
    <property type="project" value="UniProtKB-KW"/>
</dbReference>
<evidence type="ECO:0000313" key="8">
    <source>
        <dbReference type="EMBL" id="GGB43348.1"/>
    </source>
</evidence>
<gene>
    <name evidence="8" type="primary">int</name>
    <name evidence="8" type="ORF">GCM10011409_21200</name>
</gene>
<evidence type="ECO:0000256" key="1">
    <source>
        <dbReference type="ARBA" id="ARBA00008857"/>
    </source>
</evidence>